<keyword evidence="5" id="KW-0677">Repeat</keyword>
<feature type="repeat" description="ANK" evidence="11">
    <location>
        <begin position="163"/>
        <end position="195"/>
    </location>
</feature>
<dbReference type="GO" id="GO:0034703">
    <property type="term" value="C:cation channel complex"/>
    <property type="evidence" value="ECO:0007669"/>
    <property type="project" value="UniProtKB-ARBA"/>
</dbReference>
<evidence type="ECO:0000313" key="14">
    <source>
        <dbReference type="EMBL" id="EFN79678.1"/>
    </source>
</evidence>
<dbReference type="InParanoid" id="E2BX95"/>
<dbReference type="InterPro" id="IPR002110">
    <property type="entry name" value="Ankyrin_rpt"/>
</dbReference>
<evidence type="ECO:0000256" key="8">
    <source>
        <dbReference type="ARBA" id="ARBA00023065"/>
    </source>
</evidence>
<evidence type="ECO:0000256" key="2">
    <source>
        <dbReference type="ARBA" id="ARBA00022448"/>
    </source>
</evidence>
<feature type="repeat" description="ANK" evidence="11">
    <location>
        <begin position="196"/>
        <end position="218"/>
    </location>
</feature>
<dbReference type="OMA" id="LPCCCSM"/>
<sequence length="919" mass="105013">MPVTPGDICTDAHLRRVYLRLKTKHQGAKMDLDEDSLQERLLNVYDLSSSDRQVLYKLLLNALRSKDYRSFRSIMEHNLKKQPPVLDVNHVFPNHYEETCLDIASRNGLTDFVTYLLSKGAKVNRVNEAHNRAPLHFATENGHERTLLILLTHPTTNVNLQAGQQTALHIAVQQENLACARQLLEARASASIPNSKGLTALHAAAKYGQREMVRLILDMCKQCPDLDSYRDYNDQTTRQVIQENLPDLPLPPKCESREVNAQDLKYYLTVNDEANFLTSLENAKPQIVRSVAEDLLEMAAQHNLLDAVMGILGRLPNGVFSVKRAAQVAIREGNYHVLRQLLNVEPGVANDLILDVCPELGMPGRHGVDSTFDRLECLRLILEQENVDVRCADNKGNTPLHYAARAGCNEATTLLLERGSYIGHMNKFNVPPIADIPTCTLLRYLDDCVQARKCRTNEYTIELDYRCLMPHHTDGSASACRPYREMEVFQYIARNNGLKQLLKHPLLSSFLYLKWHRIRHFLYANFIFYVMFYLLLNAYIMSMTYHSSSSRNKTETVNDVASTNNGSMRIASWNYERLLHPLVSLMLLLFACREIIQLFSCPRHYFKSPQNWLELMLIGMTLSVLCGAGPVLGAIVILLSAWNLVLLISQHPRMSTGVEMFRTVSLNFVRFLFPYIFLILAFALAFYTLFKDADDNFPDPGHSFFKTIIMLTGEFDADDISFESHPVWSHLVFVFFVFLIAIVLFNLLNGLAVSDTAEILSKAELVSLISRIHLIAYIEHVAFGKLLKHWLCCDILRRNLSEYLTRRILLFRNYLADGKISIKPCDNLDACENHRRYTNYIRSESIKKHNRWATLEMDPSIIKKAKRIISNKVQLSDDERIMITLNKLQEKLTMMEESLNTIKLAVENNNVNNAMGRAA</sequence>
<keyword evidence="14" id="KW-0675">Receptor</keyword>
<evidence type="ECO:0000256" key="4">
    <source>
        <dbReference type="ARBA" id="ARBA00022692"/>
    </source>
</evidence>
<evidence type="ECO:0000256" key="1">
    <source>
        <dbReference type="ARBA" id="ARBA00004141"/>
    </source>
</evidence>
<dbReference type="EMBL" id="GL451230">
    <property type="protein sequence ID" value="EFN79678.1"/>
    <property type="molecule type" value="Genomic_DNA"/>
</dbReference>
<keyword evidence="4 12" id="KW-0812">Transmembrane</keyword>
<evidence type="ECO:0000256" key="10">
    <source>
        <dbReference type="ARBA" id="ARBA00023303"/>
    </source>
</evidence>
<keyword evidence="6 12" id="KW-1133">Transmembrane helix</keyword>
<dbReference type="InterPro" id="IPR005821">
    <property type="entry name" value="Ion_trans_dom"/>
</dbReference>
<keyword evidence="2" id="KW-0813">Transport</keyword>
<feature type="transmembrane region" description="Helical" evidence="12">
    <location>
        <begin position="616"/>
        <end position="647"/>
    </location>
</feature>
<organism evidence="15">
    <name type="scientific">Harpegnathos saltator</name>
    <name type="common">Jerdon's jumping ant</name>
    <dbReference type="NCBI Taxonomy" id="610380"/>
    <lineage>
        <taxon>Eukaryota</taxon>
        <taxon>Metazoa</taxon>
        <taxon>Ecdysozoa</taxon>
        <taxon>Arthropoda</taxon>
        <taxon>Hexapoda</taxon>
        <taxon>Insecta</taxon>
        <taxon>Pterygota</taxon>
        <taxon>Neoptera</taxon>
        <taxon>Endopterygota</taxon>
        <taxon>Hymenoptera</taxon>
        <taxon>Apocrita</taxon>
        <taxon>Aculeata</taxon>
        <taxon>Formicoidea</taxon>
        <taxon>Formicidae</taxon>
        <taxon>Ponerinae</taxon>
        <taxon>Ponerini</taxon>
        <taxon>Harpegnathos</taxon>
    </lineage>
</organism>
<dbReference type="GO" id="GO:0005216">
    <property type="term" value="F:monoatomic ion channel activity"/>
    <property type="evidence" value="ECO:0007669"/>
    <property type="project" value="InterPro"/>
</dbReference>
<evidence type="ECO:0000259" key="13">
    <source>
        <dbReference type="Pfam" id="PF00520"/>
    </source>
</evidence>
<feature type="transmembrane region" description="Helical" evidence="12">
    <location>
        <begin position="521"/>
        <end position="541"/>
    </location>
</feature>
<evidence type="ECO:0000313" key="15">
    <source>
        <dbReference type="Proteomes" id="UP000008237"/>
    </source>
</evidence>
<feature type="transmembrane region" description="Helical" evidence="12">
    <location>
        <begin position="578"/>
        <end position="596"/>
    </location>
</feature>
<dbReference type="FunCoup" id="E2BX95">
    <property type="interactions" value="68"/>
</dbReference>
<dbReference type="InterPro" id="IPR052076">
    <property type="entry name" value="TRP_cation_channel"/>
</dbReference>
<proteinExistence type="predicted"/>
<keyword evidence="7 11" id="KW-0040">ANK repeat</keyword>
<evidence type="ECO:0000256" key="5">
    <source>
        <dbReference type="ARBA" id="ARBA00022737"/>
    </source>
</evidence>
<dbReference type="Pfam" id="PF12796">
    <property type="entry name" value="Ank_2"/>
    <property type="match status" value="2"/>
</dbReference>
<dbReference type="PROSITE" id="PS50088">
    <property type="entry name" value="ANK_REPEAT"/>
    <property type="match status" value="4"/>
</dbReference>
<keyword evidence="10" id="KW-0407">Ion channel</keyword>
<keyword evidence="8" id="KW-0406">Ion transport</keyword>
<dbReference type="InterPro" id="IPR036770">
    <property type="entry name" value="Ankyrin_rpt-contain_sf"/>
</dbReference>
<dbReference type="SUPFAM" id="SSF48403">
    <property type="entry name" value="Ankyrin repeat"/>
    <property type="match status" value="1"/>
</dbReference>
<keyword evidence="15" id="KW-1185">Reference proteome</keyword>
<feature type="repeat" description="ANK" evidence="11">
    <location>
        <begin position="96"/>
        <end position="128"/>
    </location>
</feature>
<feature type="domain" description="Ion transport" evidence="13">
    <location>
        <begin position="526"/>
        <end position="762"/>
    </location>
</feature>
<reference evidence="14 15" key="1">
    <citation type="journal article" date="2010" name="Science">
        <title>Genomic comparison of the ants Camponotus floridanus and Harpegnathos saltator.</title>
        <authorList>
            <person name="Bonasio R."/>
            <person name="Zhang G."/>
            <person name="Ye C."/>
            <person name="Mutti N.S."/>
            <person name="Fang X."/>
            <person name="Qin N."/>
            <person name="Donahue G."/>
            <person name="Yang P."/>
            <person name="Li Q."/>
            <person name="Li C."/>
            <person name="Zhang P."/>
            <person name="Huang Z."/>
            <person name="Berger S.L."/>
            <person name="Reinberg D."/>
            <person name="Wang J."/>
            <person name="Liebig J."/>
        </authorList>
    </citation>
    <scope>NUCLEOTIDE SEQUENCE [LARGE SCALE GENOMIC DNA]</scope>
    <source>
        <strain evidence="14 15">R22 G/1</strain>
    </source>
</reference>
<dbReference type="AlphaFoldDB" id="E2BX95"/>
<evidence type="ECO:0000256" key="12">
    <source>
        <dbReference type="SAM" id="Phobius"/>
    </source>
</evidence>
<accession>E2BX95</accession>
<gene>
    <name evidence="14" type="ORF">EAI_13786</name>
</gene>
<evidence type="ECO:0000256" key="7">
    <source>
        <dbReference type="ARBA" id="ARBA00023043"/>
    </source>
</evidence>
<evidence type="ECO:0000256" key="11">
    <source>
        <dbReference type="PROSITE-ProRule" id="PRU00023"/>
    </source>
</evidence>
<dbReference type="SMART" id="SM00248">
    <property type="entry name" value="ANK"/>
    <property type="match status" value="6"/>
</dbReference>
<dbReference type="PANTHER" id="PTHR47143:SF4">
    <property type="entry name" value="TRANSIENT RECEPTOR POTENTIAL CATION CHANNEL PROTEIN PAINLESS"/>
    <property type="match status" value="1"/>
</dbReference>
<feature type="transmembrane region" description="Helical" evidence="12">
    <location>
        <begin position="668"/>
        <end position="690"/>
    </location>
</feature>
<dbReference type="Pfam" id="PF00023">
    <property type="entry name" value="Ank"/>
    <property type="match status" value="1"/>
</dbReference>
<dbReference type="Gene3D" id="1.10.287.70">
    <property type="match status" value="1"/>
</dbReference>
<feature type="repeat" description="ANK" evidence="11">
    <location>
        <begin position="395"/>
        <end position="427"/>
    </location>
</feature>
<evidence type="ECO:0000256" key="6">
    <source>
        <dbReference type="ARBA" id="ARBA00022989"/>
    </source>
</evidence>
<keyword evidence="3" id="KW-0716">Sensory transduction</keyword>
<dbReference type="Gene3D" id="1.25.40.20">
    <property type="entry name" value="Ankyrin repeat-containing domain"/>
    <property type="match status" value="3"/>
</dbReference>
<name>E2BX95_HARSA</name>
<protein>
    <submittedName>
        <fullName evidence="14">Transient receptor potential cation channel protein painless</fullName>
    </submittedName>
</protein>
<feature type="transmembrane region" description="Helical" evidence="12">
    <location>
        <begin position="727"/>
        <end position="748"/>
    </location>
</feature>
<dbReference type="OrthoDB" id="2157354at2759"/>
<dbReference type="Pfam" id="PF00520">
    <property type="entry name" value="Ion_trans"/>
    <property type="match status" value="1"/>
</dbReference>
<evidence type="ECO:0000256" key="9">
    <source>
        <dbReference type="ARBA" id="ARBA00023136"/>
    </source>
</evidence>
<dbReference type="Proteomes" id="UP000008237">
    <property type="component" value="Unassembled WGS sequence"/>
</dbReference>
<evidence type="ECO:0000256" key="3">
    <source>
        <dbReference type="ARBA" id="ARBA00022606"/>
    </source>
</evidence>
<keyword evidence="9 12" id="KW-0472">Membrane</keyword>
<dbReference type="PROSITE" id="PS50297">
    <property type="entry name" value="ANK_REP_REGION"/>
    <property type="match status" value="2"/>
</dbReference>
<dbReference type="PANTHER" id="PTHR47143">
    <property type="entry name" value="TRANSIENT RECEPTOR POTENTIAL CATION CHANNEL PROTEIN PAINLESS"/>
    <property type="match status" value="1"/>
</dbReference>
<comment type="subcellular location">
    <subcellularLocation>
        <location evidence="1">Membrane</location>
        <topology evidence="1">Multi-pass membrane protein</topology>
    </subcellularLocation>
</comment>